<name>A0A7X0H825_9BACT</name>
<dbReference type="EMBL" id="JACHGY010000001">
    <property type="protein sequence ID" value="MBB6431007.1"/>
    <property type="molecule type" value="Genomic_DNA"/>
</dbReference>
<dbReference type="Gene3D" id="1.20.1080.10">
    <property type="entry name" value="Glycerol uptake facilitator protein"/>
    <property type="match status" value="1"/>
</dbReference>
<dbReference type="GO" id="GO:0005886">
    <property type="term" value="C:plasma membrane"/>
    <property type="evidence" value="ECO:0007669"/>
    <property type="project" value="TreeGrafter"/>
</dbReference>
<organism evidence="9 10">
    <name type="scientific">Algisphaera agarilytica</name>
    <dbReference type="NCBI Taxonomy" id="1385975"/>
    <lineage>
        <taxon>Bacteria</taxon>
        <taxon>Pseudomonadati</taxon>
        <taxon>Planctomycetota</taxon>
        <taxon>Phycisphaerae</taxon>
        <taxon>Phycisphaerales</taxon>
        <taxon>Phycisphaeraceae</taxon>
        <taxon>Algisphaera</taxon>
    </lineage>
</organism>
<dbReference type="GO" id="GO:0015250">
    <property type="term" value="F:water channel activity"/>
    <property type="evidence" value="ECO:0007669"/>
    <property type="project" value="TreeGrafter"/>
</dbReference>
<evidence type="ECO:0000256" key="3">
    <source>
        <dbReference type="ARBA" id="ARBA00022448"/>
    </source>
</evidence>
<evidence type="ECO:0000313" key="10">
    <source>
        <dbReference type="Proteomes" id="UP000541810"/>
    </source>
</evidence>
<dbReference type="InterPro" id="IPR000425">
    <property type="entry name" value="MIP"/>
</dbReference>
<keyword evidence="5 8" id="KW-1133">Transmembrane helix</keyword>
<evidence type="ECO:0000256" key="1">
    <source>
        <dbReference type="ARBA" id="ARBA00004141"/>
    </source>
</evidence>
<sequence>MNDQKPYGRWIAEAVGTFLLVLFGTGVVHVAVFSGALQGLGQVAVAWGIGIGLAIYATAAVSGAHLNPAVTLALAIWRGFSWKQVGPYVAAQFVGAFAAAATLHGLFHNWIAHFETANNITRGEPGSQRSAMAYGEYFPNPDFGTDAEAFELVSHVQAFGAEALGTGLLVFFIFALIDPRNRNAPLGRAVAFPIGLVVTVLICLLAVLTQGGFNPARDFGPRVFAFLAGWGEIAIPGPRGGFFTVYILAPLVGAVIGGAAFDFLIRPHLPKAEQD</sequence>
<keyword evidence="6 8" id="KW-0472">Membrane</keyword>
<dbReference type="AlphaFoldDB" id="A0A7X0H825"/>
<dbReference type="GO" id="GO:0015254">
    <property type="term" value="F:glycerol channel activity"/>
    <property type="evidence" value="ECO:0007669"/>
    <property type="project" value="TreeGrafter"/>
</dbReference>
<feature type="transmembrane region" description="Helical" evidence="8">
    <location>
        <begin position="12"/>
        <end position="32"/>
    </location>
</feature>
<dbReference type="Proteomes" id="UP000541810">
    <property type="component" value="Unassembled WGS sequence"/>
</dbReference>
<evidence type="ECO:0000256" key="2">
    <source>
        <dbReference type="ARBA" id="ARBA00006175"/>
    </source>
</evidence>
<dbReference type="Pfam" id="PF00230">
    <property type="entry name" value="MIP"/>
    <property type="match status" value="1"/>
</dbReference>
<dbReference type="NCBIfam" id="TIGR00861">
    <property type="entry name" value="MIP"/>
    <property type="match status" value="1"/>
</dbReference>
<comment type="subcellular location">
    <subcellularLocation>
        <location evidence="1">Membrane</location>
        <topology evidence="1">Multi-pass membrane protein</topology>
    </subcellularLocation>
</comment>
<evidence type="ECO:0000313" key="9">
    <source>
        <dbReference type="EMBL" id="MBB6431007.1"/>
    </source>
</evidence>
<dbReference type="InterPro" id="IPR050363">
    <property type="entry name" value="MIP/Aquaporin"/>
</dbReference>
<keyword evidence="4 7" id="KW-0812">Transmembrane</keyword>
<dbReference type="RefSeq" id="WP_184678504.1">
    <property type="nucleotide sequence ID" value="NZ_JACHGY010000001.1"/>
</dbReference>
<feature type="transmembrane region" description="Helical" evidence="8">
    <location>
        <begin position="243"/>
        <end position="265"/>
    </location>
</feature>
<accession>A0A7X0H825</accession>
<evidence type="ECO:0000256" key="7">
    <source>
        <dbReference type="RuleBase" id="RU000477"/>
    </source>
</evidence>
<gene>
    <name evidence="9" type="ORF">HNQ40_002813</name>
</gene>
<dbReference type="PANTHER" id="PTHR43829:SF9">
    <property type="entry name" value="AQUAPORIN-9"/>
    <property type="match status" value="1"/>
</dbReference>
<evidence type="ECO:0000256" key="6">
    <source>
        <dbReference type="ARBA" id="ARBA00023136"/>
    </source>
</evidence>
<protein>
    <submittedName>
        <fullName evidence="9">Glycerol uptake facilitator protein</fullName>
    </submittedName>
</protein>
<dbReference type="PROSITE" id="PS00221">
    <property type="entry name" value="MIP"/>
    <property type="match status" value="1"/>
</dbReference>
<feature type="transmembrane region" description="Helical" evidence="8">
    <location>
        <begin position="158"/>
        <end position="177"/>
    </location>
</feature>
<dbReference type="PANTHER" id="PTHR43829">
    <property type="entry name" value="AQUAPORIN OR AQUAGLYCEROPORIN RELATED"/>
    <property type="match status" value="1"/>
</dbReference>
<comment type="caution">
    <text evidence="9">The sequence shown here is derived from an EMBL/GenBank/DDBJ whole genome shotgun (WGS) entry which is preliminary data.</text>
</comment>
<feature type="transmembrane region" description="Helical" evidence="8">
    <location>
        <begin position="44"/>
        <end position="77"/>
    </location>
</feature>
<dbReference type="InterPro" id="IPR022357">
    <property type="entry name" value="MIP_CS"/>
</dbReference>
<evidence type="ECO:0000256" key="4">
    <source>
        <dbReference type="ARBA" id="ARBA00022692"/>
    </source>
</evidence>
<feature type="transmembrane region" description="Helical" evidence="8">
    <location>
        <begin position="89"/>
        <end position="107"/>
    </location>
</feature>
<dbReference type="PRINTS" id="PR00783">
    <property type="entry name" value="MINTRINSICP"/>
</dbReference>
<evidence type="ECO:0000256" key="8">
    <source>
        <dbReference type="SAM" id="Phobius"/>
    </source>
</evidence>
<feature type="transmembrane region" description="Helical" evidence="8">
    <location>
        <begin position="189"/>
        <end position="208"/>
    </location>
</feature>
<keyword evidence="3 7" id="KW-0813">Transport</keyword>
<keyword evidence="10" id="KW-1185">Reference proteome</keyword>
<dbReference type="InterPro" id="IPR023271">
    <property type="entry name" value="Aquaporin-like"/>
</dbReference>
<dbReference type="CDD" id="cd00333">
    <property type="entry name" value="MIP"/>
    <property type="match status" value="1"/>
</dbReference>
<proteinExistence type="inferred from homology"/>
<evidence type="ECO:0000256" key="5">
    <source>
        <dbReference type="ARBA" id="ARBA00022989"/>
    </source>
</evidence>
<reference evidence="9 10" key="1">
    <citation type="submission" date="2020-08" db="EMBL/GenBank/DDBJ databases">
        <title>Genomic Encyclopedia of Type Strains, Phase IV (KMG-IV): sequencing the most valuable type-strain genomes for metagenomic binning, comparative biology and taxonomic classification.</title>
        <authorList>
            <person name="Goeker M."/>
        </authorList>
    </citation>
    <scope>NUCLEOTIDE SEQUENCE [LARGE SCALE GENOMIC DNA]</scope>
    <source>
        <strain evidence="9 10">DSM 103725</strain>
    </source>
</reference>
<comment type="similarity">
    <text evidence="2 7">Belongs to the MIP/aquaporin (TC 1.A.8) family.</text>
</comment>
<dbReference type="SUPFAM" id="SSF81338">
    <property type="entry name" value="Aquaporin-like"/>
    <property type="match status" value="1"/>
</dbReference>